<comment type="caution">
    <text evidence="2">The sequence shown here is derived from an EMBL/GenBank/DDBJ whole genome shotgun (WGS) entry which is preliminary data.</text>
</comment>
<dbReference type="InterPro" id="IPR018930">
    <property type="entry name" value="LEA-18"/>
</dbReference>
<reference evidence="2" key="1">
    <citation type="submission" date="2017-07" db="EMBL/GenBank/DDBJ databases">
        <title>Taro Niue Genome Assembly and Annotation.</title>
        <authorList>
            <person name="Atibalentja N."/>
            <person name="Keating K."/>
            <person name="Fields C.J."/>
        </authorList>
    </citation>
    <scope>NUCLEOTIDE SEQUENCE</scope>
    <source>
        <strain evidence="2">Niue_2</strain>
        <tissue evidence="2">Leaf</tissue>
    </source>
</reference>
<dbReference type="EMBL" id="NMUH01000049">
    <property type="protein sequence ID" value="MQL69885.1"/>
    <property type="molecule type" value="Genomic_DNA"/>
</dbReference>
<sequence>MSNSSAQKQRPDGAREMGGGAAAAARGMEELPMESSPYVRYDDVEDYKRQGYGTGGHQQPVERPFGGGGTDAPTPSGSGLLEGQQKSGAGGKGAAQ</sequence>
<evidence type="ECO:0000313" key="3">
    <source>
        <dbReference type="Proteomes" id="UP000652761"/>
    </source>
</evidence>
<dbReference type="AlphaFoldDB" id="A0A843TFR9"/>
<accession>A0A843TFR9</accession>
<dbReference type="OrthoDB" id="1929004at2759"/>
<protein>
    <submittedName>
        <fullName evidence="2">Uncharacterized protein</fullName>
    </submittedName>
</protein>
<gene>
    <name evidence="2" type="ORF">Taro_002157</name>
</gene>
<keyword evidence="3" id="KW-1185">Reference proteome</keyword>
<dbReference type="Proteomes" id="UP000652761">
    <property type="component" value="Unassembled WGS sequence"/>
</dbReference>
<name>A0A843TFR9_COLES</name>
<dbReference type="Pfam" id="PF10714">
    <property type="entry name" value="LEA_6"/>
    <property type="match status" value="1"/>
</dbReference>
<organism evidence="2 3">
    <name type="scientific">Colocasia esculenta</name>
    <name type="common">Wild taro</name>
    <name type="synonym">Arum esculentum</name>
    <dbReference type="NCBI Taxonomy" id="4460"/>
    <lineage>
        <taxon>Eukaryota</taxon>
        <taxon>Viridiplantae</taxon>
        <taxon>Streptophyta</taxon>
        <taxon>Embryophyta</taxon>
        <taxon>Tracheophyta</taxon>
        <taxon>Spermatophyta</taxon>
        <taxon>Magnoliopsida</taxon>
        <taxon>Liliopsida</taxon>
        <taxon>Araceae</taxon>
        <taxon>Aroideae</taxon>
        <taxon>Colocasieae</taxon>
        <taxon>Colocasia</taxon>
    </lineage>
</organism>
<feature type="compositionally biased region" description="Basic and acidic residues" evidence="1">
    <location>
        <begin position="40"/>
        <end position="49"/>
    </location>
</feature>
<feature type="region of interest" description="Disordered" evidence="1">
    <location>
        <begin position="1"/>
        <end position="96"/>
    </location>
</feature>
<evidence type="ECO:0000313" key="2">
    <source>
        <dbReference type="EMBL" id="MQL69885.1"/>
    </source>
</evidence>
<evidence type="ECO:0000256" key="1">
    <source>
        <dbReference type="SAM" id="MobiDB-lite"/>
    </source>
</evidence>
<proteinExistence type="predicted"/>